<keyword evidence="2 10" id="KW-0547">Nucleotide-binding</keyword>
<evidence type="ECO:0000256" key="1">
    <source>
        <dbReference type="ARBA" id="ARBA00022722"/>
    </source>
</evidence>
<evidence type="ECO:0000256" key="4">
    <source>
        <dbReference type="ARBA" id="ARBA00022801"/>
    </source>
</evidence>
<dbReference type="SUPFAM" id="SSF52980">
    <property type="entry name" value="Restriction endonuclease-like"/>
    <property type="match status" value="1"/>
</dbReference>
<evidence type="ECO:0000256" key="8">
    <source>
        <dbReference type="ARBA" id="ARBA00023125"/>
    </source>
</evidence>
<dbReference type="InterPro" id="IPR006697">
    <property type="entry name" value="RecC"/>
</dbReference>
<keyword evidence="3 10" id="KW-0227">DNA damage</keyword>
<evidence type="ECO:0000313" key="12">
    <source>
        <dbReference type="EMBL" id="XAY07781.1"/>
    </source>
</evidence>
<evidence type="ECO:0000256" key="3">
    <source>
        <dbReference type="ARBA" id="ARBA00022763"/>
    </source>
</evidence>
<keyword evidence="1 10" id="KW-0540">Nuclease</keyword>
<evidence type="ECO:0000256" key="7">
    <source>
        <dbReference type="ARBA" id="ARBA00022840"/>
    </source>
</evidence>
<dbReference type="Gene3D" id="1.10.10.160">
    <property type="match status" value="1"/>
</dbReference>
<keyword evidence="7 10" id="KW-0067">ATP-binding</keyword>
<comment type="similarity">
    <text evidence="10">Belongs to the RecC family.</text>
</comment>
<keyword evidence="9 10" id="KW-0234">DNA repair</keyword>
<dbReference type="GO" id="GO:0009338">
    <property type="term" value="C:exodeoxyribonuclease V complex"/>
    <property type="evidence" value="ECO:0007669"/>
    <property type="project" value="InterPro"/>
</dbReference>
<reference evidence="12" key="1">
    <citation type="submission" date="2022-12" db="EMBL/GenBank/DDBJ databases">
        <title>Paraconexibacter alkalitolerans sp. nov. and Baekduia alba sp. nov., isolated from soil and emended description of the genera Paraconexibacter (Chun et al., 2020) and Baekduia (An et al., 2020).</title>
        <authorList>
            <person name="Vieira S."/>
            <person name="Huber K.J."/>
            <person name="Geppert A."/>
            <person name="Wolf J."/>
            <person name="Neumann-Schaal M."/>
            <person name="Muesken M."/>
            <person name="Overmann J."/>
        </authorList>
    </citation>
    <scope>NUCLEOTIDE SEQUENCE</scope>
    <source>
        <strain evidence="12">AEG42_29</strain>
    </source>
</reference>
<dbReference type="KEGG" id="parq:DSM112329_04671"/>
<gene>
    <name evidence="10 12" type="primary">recC</name>
    <name evidence="12" type="ORF">DSM112329_04671</name>
</gene>
<dbReference type="InterPro" id="IPR011335">
    <property type="entry name" value="Restrct_endonuc-II-like"/>
</dbReference>
<dbReference type="PANTHER" id="PTHR30591">
    <property type="entry name" value="RECBCD ENZYME SUBUNIT RECC"/>
    <property type="match status" value="1"/>
</dbReference>
<dbReference type="GO" id="GO:0000724">
    <property type="term" value="P:double-strand break repair via homologous recombination"/>
    <property type="evidence" value="ECO:0007669"/>
    <property type="project" value="UniProtKB-UniRule"/>
</dbReference>
<keyword evidence="5 10" id="KW-0347">Helicase</keyword>
<evidence type="ECO:0000256" key="6">
    <source>
        <dbReference type="ARBA" id="ARBA00022839"/>
    </source>
</evidence>
<comment type="miscellaneous">
    <text evidence="10">In the RecBCD complex, RecB has a slow 3'-5' helicase, an exonuclease activity and loads RecA onto ssDNA, RecD has a fast 5'-3' helicase activity, while RecC stimulates the ATPase and processivity of the RecB helicase and contributes to recognition of the Chi site.</text>
</comment>
<protein>
    <recommendedName>
        <fullName evidence="10">RecBCD enzyme subunit RecC</fullName>
    </recommendedName>
    <alternativeName>
        <fullName evidence="10">Exonuclease V subunit RecC</fullName>
        <shortName evidence="10">ExoV subunit RecC</shortName>
    </alternativeName>
    <alternativeName>
        <fullName evidence="10">Helicase/nuclease RecBCD subunit RecC</fullName>
    </alternativeName>
</protein>
<dbReference type="Gene3D" id="3.40.50.300">
    <property type="entry name" value="P-loop containing nucleotide triphosphate hydrolases"/>
    <property type="match status" value="2"/>
</dbReference>
<dbReference type="InterPro" id="IPR013986">
    <property type="entry name" value="DExx_box_DNA_helicase_dom_sf"/>
</dbReference>
<dbReference type="AlphaFoldDB" id="A0AAU7B197"/>
<dbReference type="GO" id="GO:0005524">
    <property type="term" value="F:ATP binding"/>
    <property type="evidence" value="ECO:0007669"/>
    <property type="project" value="UniProtKB-UniRule"/>
</dbReference>
<name>A0AAU7B197_9ACTN</name>
<proteinExistence type="inferred from homology"/>
<dbReference type="GO" id="GO:0003677">
    <property type="term" value="F:DNA binding"/>
    <property type="evidence" value="ECO:0007669"/>
    <property type="project" value="UniProtKB-UniRule"/>
</dbReference>
<dbReference type="Pfam" id="PF17946">
    <property type="entry name" value="RecC_C"/>
    <property type="match status" value="1"/>
</dbReference>
<dbReference type="PANTHER" id="PTHR30591:SF1">
    <property type="entry name" value="RECBCD ENZYME SUBUNIT RECC"/>
    <property type="match status" value="1"/>
</dbReference>
<dbReference type="Gene3D" id="1.10.10.990">
    <property type="match status" value="1"/>
</dbReference>
<comment type="subunit">
    <text evidence="10">Heterotrimer of RecB, RecC and RecD. All subunits contribute to DNA-binding.</text>
</comment>
<sequence>MLHLHRADRADVLVHALGELLATPPADPFAAEVVGVPTRGMERWLTQALSMQVGTSGPGRTDGILANVAFPSPREIAETAVAAAAGIDPRTDAWARERVVWPLLDVVDAHLEDPWLRILADHLHDSAGLAVRDAAVRPRRLVAVRRLAHLYDRYATQRPAMLARWAAGDDVDGSGAPLVDHTAWQAELWRRLRERIAAPDPAERLQLAARRIAADPGVLDLPERVALFGLTRLPAAQLEILRAVAVHRDVHVFALHPSPALWSAVGATLATHTGPVLRRADDPTAGCVANRLLESWGRDARELQLVVGAGGTDHPLESHEAAPDTLLGRLQADVRANRGAPGPPLPGADDARPHLHAADRSVELHSCHGRARQVEVLRDAILHVLHERPDLEPRDVIVMCPDIETFAPLVHATFGVGDAALQAGEEEDFGAVAAGAGPSAEVPDPVAPDLRVRLADRALRQTNPIFGTIGRLLELADGRLTASQVLDLADRAPVRRRFALDDDAIARLEAWIGRTGIRWGLDAAHRSPFKLDGLPANTWASGLDRVLLGVSMTEDEQRLVGGVLPLDDVESGAIDLAGRFAEFVHRLQTTVDRFGEPRTVRAWAQELGTAADLLTATGPRDGWQRAALDGVLAGLVDAAAGAGTAAGADAATIDLAELRDLLGERIAGRPTRANFRTGHLTFCTLAPMRSVPHAVVCLLGLDDAVFPRKAPYDGDDLIVSGPHVGDHDGRTEDRQMLLDALLAARDRLIITYTGNDERTNAPRPPAVPVGELLDVVDRTVRAPAGDDRAARAGITVRHPLQPFDPRNFTPGLLTAGRPFSHDHVTLRGARALAGTRVPRPPFLTAALPPVTGPVVELEDVVRFAAHPARAFLRQRLGVGFGDFSEDLDDAIPIGLDALQEWAVAERMLQARLGGQSMAQIVQAERARGAVPPGHLALPILVKLRDRVEAIYAVALDRLEATAQLASLDVRVPLDGGRRLSGTVAGLRGDTLQLVTSSRLGPKHRLAAWVRLLALTAARPQRPFTAVTIGRARFGAGSGRQVSIACIPPLGGDAQTRQAVAQRHLADLLALVDRGLCDPPPLACRTAAAYAGAVRAGRDPIRPASQEWTSSWGKEMRFSREDEEAEHVRVFGRVLTFDELLAIAPADGERGPGWAMDHGSRLGRWALRLWDPLLDVEEVTDR</sequence>
<evidence type="ECO:0000256" key="10">
    <source>
        <dbReference type="HAMAP-Rule" id="MF_01486"/>
    </source>
</evidence>
<keyword evidence="4 10" id="KW-0378">Hydrolase</keyword>
<evidence type="ECO:0000256" key="5">
    <source>
        <dbReference type="ARBA" id="ARBA00022806"/>
    </source>
</evidence>
<evidence type="ECO:0000259" key="11">
    <source>
        <dbReference type="Pfam" id="PF17946"/>
    </source>
</evidence>
<dbReference type="Gene3D" id="3.40.50.10930">
    <property type="match status" value="1"/>
</dbReference>
<dbReference type="PIRSF" id="PIRSF000980">
    <property type="entry name" value="RecC"/>
    <property type="match status" value="1"/>
</dbReference>
<evidence type="ECO:0000256" key="9">
    <source>
        <dbReference type="ARBA" id="ARBA00023204"/>
    </source>
</evidence>
<dbReference type="GO" id="GO:0003678">
    <property type="term" value="F:DNA helicase activity"/>
    <property type="evidence" value="ECO:0007669"/>
    <property type="project" value="UniProtKB-UniRule"/>
</dbReference>
<dbReference type="NCBIfam" id="TIGR01450">
    <property type="entry name" value="recC"/>
    <property type="match status" value="1"/>
</dbReference>
<dbReference type="HAMAP" id="MF_01486">
    <property type="entry name" value="RecC"/>
    <property type="match status" value="1"/>
</dbReference>
<dbReference type="GO" id="GO:0008854">
    <property type="term" value="F:exodeoxyribonuclease V activity"/>
    <property type="evidence" value="ECO:0007669"/>
    <property type="project" value="InterPro"/>
</dbReference>
<dbReference type="Pfam" id="PF04257">
    <property type="entry name" value="Exonuc_V_gamma"/>
    <property type="match status" value="1"/>
</dbReference>
<dbReference type="InterPro" id="IPR041500">
    <property type="entry name" value="RecC_C"/>
</dbReference>
<feature type="domain" description="RecC C-terminal" evidence="11">
    <location>
        <begin position="855"/>
        <end position="1093"/>
    </location>
</feature>
<dbReference type="EMBL" id="CP114014">
    <property type="protein sequence ID" value="XAY07781.1"/>
    <property type="molecule type" value="Genomic_DNA"/>
</dbReference>
<accession>A0AAU7B197</accession>
<dbReference type="InterPro" id="IPR027417">
    <property type="entry name" value="P-loop_NTPase"/>
</dbReference>
<organism evidence="12">
    <name type="scientific">Paraconexibacter sp. AEG42_29</name>
    <dbReference type="NCBI Taxonomy" id="2997339"/>
    <lineage>
        <taxon>Bacteria</taxon>
        <taxon>Bacillati</taxon>
        <taxon>Actinomycetota</taxon>
        <taxon>Thermoleophilia</taxon>
        <taxon>Solirubrobacterales</taxon>
        <taxon>Paraconexibacteraceae</taxon>
        <taxon>Paraconexibacter</taxon>
    </lineage>
</organism>
<keyword evidence="8 10" id="KW-0238">DNA-binding</keyword>
<dbReference type="SUPFAM" id="SSF52540">
    <property type="entry name" value="P-loop containing nucleoside triphosphate hydrolases"/>
    <property type="match status" value="2"/>
</dbReference>
<evidence type="ECO:0000256" key="2">
    <source>
        <dbReference type="ARBA" id="ARBA00022741"/>
    </source>
</evidence>
<comment type="function">
    <text evidence="10">A helicase/nuclease that prepares dsDNA breaks (DSB) for recombinational DNA repair. Binds to DSBs and unwinds DNA via a highly rapid and processive ATP-dependent bidirectional helicase activity. Unwinds dsDNA until it encounters a Chi (crossover hotspot instigator) sequence from the 3' direction. Cuts ssDNA a few nucleotides 3' to the Chi site. The properties and activities of the enzyme are changed at Chi. The Chi-altered holoenzyme produces a long 3'-ssDNA overhang and facilitates RecA-binding to the ssDNA for homologous DNA recombination and repair. Holoenzyme degrades any linearized DNA that is unable to undergo homologous recombination. In the holoenzyme this subunit recognizes the wild-type Chi sequence, and when added to isolated RecB increases its ATP-dependent helicase processivity.</text>
</comment>
<keyword evidence="6 10" id="KW-0269">Exonuclease</keyword>